<dbReference type="RefSeq" id="WP_073488059.1">
    <property type="nucleotide sequence ID" value="NZ_FQVN01000009.1"/>
</dbReference>
<gene>
    <name evidence="3" type="ORF">SAMN05444320_109277</name>
</gene>
<evidence type="ECO:0000256" key="1">
    <source>
        <dbReference type="SAM" id="MobiDB-lite"/>
    </source>
</evidence>
<dbReference type="STRING" id="2017.SAMN05444320_109277"/>
<feature type="compositionally biased region" description="Low complexity" evidence="1">
    <location>
        <begin position="136"/>
        <end position="175"/>
    </location>
</feature>
<organism evidence="3 4">
    <name type="scientific">Streptoalloteichus hindustanus</name>
    <dbReference type="NCBI Taxonomy" id="2017"/>
    <lineage>
        <taxon>Bacteria</taxon>
        <taxon>Bacillati</taxon>
        <taxon>Actinomycetota</taxon>
        <taxon>Actinomycetes</taxon>
        <taxon>Pseudonocardiales</taxon>
        <taxon>Pseudonocardiaceae</taxon>
        <taxon>Streptoalloteichus</taxon>
    </lineage>
</organism>
<keyword evidence="2" id="KW-0812">Transmembrane</keyword>
<evidence type="ECO:0000256" key="2">
    <source>
        <dbReference type="SAM" id="Phobius"/>
    </source>
</evidence>
<keyword evidence="2" id="KW-0472">Membrane</keyword>
<dbReference type="AlphaFoldDB" id="A0A1M5KGV6"/>
<name>A0A1M5KGV6_STRHI</name>
<evidence type="ECO:0000313" key="4">
    <source>
        <dbReference type="Proteomes" id="UP000184501"/>
    </source>
</evidence>
<accession>A0A1M5KGV6</accession>
<proteinExistence type="predicted"/>
<protein>
    <submittedName>
        <fullName evidence="3">Uncharacterized protein</fullName>
    </submittedName>
</protein>
<evidence type="ECO:0000313" key="3">
    <source>
        <dbReference type="EMBL" id="SHG52174.1"/>
    </source>
</evidence>
<dbReference type="Proteomes" id="UP000184501">
    <property type="component" value="Unassembled WGS sequence"/>
</dbReference>
<reference evidence="3 4" key="1">
    <citation type="submission" date="2016-11" db="EMBL/GenBank/DDBJ databases">
        <authorList>
            <person name="Jaros S."/>
            <person name="Januszkiewicz K."/>
            <person name="Wedrychowicz H."/>
        </authorList>
    </citation>
    <scope>NUCLEOTIDE SEQUENCE [LARGE SCALE GENOMIC DNA]</scope>
    <source>
        <strain evidence="3 4">DSM 44523</strain>
    </source>
</reference>
<keyword evidence="2" id="KW-1133">Transmembrane helix</keyword>
<dbReference type="OrthoDB" id="3695516at2"/>
<feature type="transmembrane region" description="Helical" evidence="2">
    <location>
        <begin position="70"/>
        <end position="90"/>
    </location>
</feature>
<feature type="region of interest" description="Disordered" evidence="1">
    <location>
        <begin position="136"/>
        <end position="184"/>
    </location>
</feature>
<keyword evidence="4" id="KW-1185">Reference proteome</keyword>
<sequence length="286" mass="29047">MDPSPSGRRHPRAGSISVAELIGQHPRPVRVPPPHLAEADRLVEELLGPAPTAEEDEEEGPRRVGRVARIVGLTVGALVLCGAVAAAAMITGSPPHGGATTATPSTPSQISGVAALRPDVLDGGLTGRRDTAVATGAATAGATRTPGAATTTAMTPTPTRVGGPTSTTSGVGTRPITTDPSAGGLGSGVEVVREFYRLLAVDPNAAFALLDPGLPGGDATGFATSWRGVRAVRLEDATPRLDGAVEARTAIQQADGGWLRVRQLLFVSETNPPRITGARLLSAQRG</sequence>
<dbReference type="EMBL" id="FQVN01000009">
    <property type="protein sequence ID" value="SHG52174.1"/>
    <property type="molecule type" value="Genomic_DNA"/>
</dbReference>